<feature type="domain" description="HTH luxR-type" evidence="1">
    <location>
        <begin position="796"/>
        <end position="861"/>
    </location>
</feature>
<gene>
    <name evidence="2" type="ORF">OG563_27360</name>
</gene>
<proteinExistence type="predicted"/>
<dbReference type="RefSeq" id="WP_329405552.1">
    <property type="nucleotide sequence ID" value="NZ_CP109441.1"/>
</dbReference>
<reference evidence="2" key="1">
    <citation type="submission" date="2022-10" db="EMBL/GenBank/DDBJ databases">
        <title>The complete genomes of actinobacterial strains from the NBC collection.</title>
        <authorList>
            <person name="Joergensen T.S."/>
            <person name="Alvarez Arevalo M."/>
            <person name="Sterndorff E.B."/>
            <person name="Faurdal D."/>
            <person name="Vuksanovic O."/>
            <person name="Mourched A.-S."/>
            <person name="Charusanti P."/>
            <person name="Shaw S."/>
            <person name="Blin K."/>
            <person name="Weber T."/>
        </authorList>
    </citation>
    <scope>NUCLEOTIDE SEQUENCE</scope>
    <source>
        <strain evidence="2">NBC_01482</strain>
    </source>
</reference>
<evidence type="ECO:0000259" key="1">
    <source>
        <dbReference type="PROSITE" id="PS50043"/>
    </source>
</evidence>
<dbReference type="PANTHER" id="PTHR47691">
    <property type="entry name" value="REGULATOR-RELATED"/>
    <property type="match status" value="1"/>
</dbReference>
<organism evidence="2 3">
    <name type="scientific">Nocardia vinacea</name>
    <dbReference type="NCBI Taxonomy" id="96468"/>
    <lineage>
        <taxon>Bacteria</taxon>
        <taxon>Bacillati</taxon>
        <taxon>Actinomycetota</taxon>
        <taxon>Actinomycetes</taxon>
        <taxon>Mycobacteriales</taxon>
        <taxon>Nocardiaceae</taxon>
        <taxon>Nocardia</taxon>
    </lineage>
</organism>
<dbReference type="EMBL" id="CP109441">
    <property type="protein sequence ID" value="WUV42951.1"/>
    <property type="molecule type" value="Genomic_DNA"/>
</dbReference>
<dbReference type="Gene3D" id="3.40.50.300">
    <property type="entry name" value="P-loop containing nucleotide triphosphate hydrolases"/>
    <property type="match status" value="1"/>
</dbReference>
<dbReference type="SUPFAM" id="SSF46894">
    <property type="entry name" value="C-terminal effector domain of the bipartite response regulators"/>
    <property type="match status" value="1"/>
</dbReference>
<dbReference type="PANTHER" id="PTHR47691:SF3">
    <property type="entry name" value="HTH-TYPE TRANSCRIPTIONAL REGULATOR RV0890C-RELATED"/>
    <property type="match status" value="1"/>
</dbReference>
<accession>A0ABZ1YLV2</accession>
<keyword evidence="3" id="KW-1185">Reference proteome</keyword>
<dbReference type="InterPro" id="IPR036388">
    <property type="entry name" value="WH-like_DNA-bd_sf"/>
</dbReference>
<dbReference type="Gene3D" id="1.10.10.10">
    <property type="entry name" value="Winged helix-like DNA-binding domain superfamily/Winged helix DNA-binding domain"/>
    <property type="match status" value="1"/>
</dbReference>
<name>A0ABZ1YLV2_9NOCA</name>
<protein>
    <submittedName>
        <fullName evidence="2">LuxR C-terminal-related transcriptional regulator</fullName>
    </submittedName>
</protein>
<dbReference type="InterPro" id="IPR000792">
    <property type="entry name" value="Tscrpt_reg_LuxR_C"/>
</dbReference>
<dbReference type="InterPro" id="IPR016032">
    <property type="entry name" value="Sig_transdc_resp-reg_C-effctor"/>
</dbReference>
<dbReference type="PROSITE" id="PS50043">
    <property type="entry name" value="HTH_LUXR_2"/>
    <property type="match status" value="1"/>
</dbReference>
<dbReference type="InterPro" id="IPR027417">
    <property type="entry name" value="P-loop_NTPase"/>
</dbReference>
<dbReference type="Pfam" id="PF13191">
    <property type="entry name" value="AAA_16"/>
    <property type="match status" value="1"/>
</dbReference>
<dbReference type="CDD" id="cd06170">
    <property type="entry name" value="LuxR_C_like"/>
    <property type="match status" value="1"/>
</dbReference>
<dbReference type="SUPFAM" id="SSF52540">
    <property type="entry name" value="P-loop containing nucleoside triphosphate hydrolases"/>
    <property type="match status" value="1"/>
</dbReference>
<sequence>MATVGLWLLGDDRLTTVLTMTGRYSSSLGSLPTAVSDFVGRERELDKIAKLLLDSTRLITLIGSGGIGKTRLATEAVHRYHKARRVPVHWVRLARLAGGADKSAVEDEVAQAIVDADFSDRSVWAALVDTLTRSDAVGHRLQTILVMDNCEHVLDGAGRLIAELLDAVPGLTVLATSREAVSWVDEQLVPIGPLSREQALGLFRKRAELTGRAIADDQLALADSICRHVDNHPLYIRLAAARLRHQPLPMILRDLSGEHSDRRLRWSRGPRVGTEERHQGIRDVIAWSYDLCTDQERLLFDRMSVFAAGYDVDPDDESDTSVHDVGAELDAIEGVCADLDIAGGDPRVSIATDEIEGLLERLADQSLVSVHLTSDTVRYSLLESFQVFAQQRLRERSAGAEWERLTARHRRYYRDKVMRACAEWFSPAEQDLLDWARAAWDNLLCAIDGSLTTPGESVIGLEIAVGLISLRVPFIKGSLRESRRWAERTLAATRELDPQPVELQISAIALIGWISMCQGLHDDAERMLEECVAACVTDPTAQANWRHAPERDRGLPAPVEFTRGSELMLVQSDARAVAVLGCAREKFTARGDLGGAAMSELFEALAAGFCGTAAQAIDIARRHLDNATAAGAGWAKSWAELAWAIALTKYGDPEEALAVGRSALADQVAMRDQWGALWAVHVRMWTLARMSADARPMDGAASEQVIARATEIALLGGGVATWRQRLGVNMANLGPFETETDNAIDIAREVLGHKLFEATQREGAMLRPEQGEVARLALGTLSMDKLEVDHPIRRDRPSPWQELSTAEQEVATLAAAGWTNTAIAASRGSSFKTIDAQMVSIFQKLTITSRADIITFVPADRQSDVTNAAARRPKRAQRGR</sequence>
<dbReference type="InterPro" id="IPR041664">
    <property type="entry name" value="AAA_16"/>
</dbReference>
<evidence type="ECO:0000313" key="2">
    <source>
        <dbReference type="EMBL" id="WUV42951.1"/>
    </source>
</evidence>
<dbReference type="Pfam" id="PF00196">
    <property type="entry name" value="GerE"/>
    <property type="match status" value="1"/>
</dbReference>
<dbReference type="Proteomes" id="UP001432062">
    <property type="component" value="Chromosome"/>
</dbReference>
<evidence type="ECO:0000313" key="3">
    <source>
        <dbReference type="Proteomes" id="UP001432062"/>
    </source>
</evidence>
<dbReference type="SMART" id="SM00421">
    <property type="entry name" value="HTH_LUXR"/>
    <property type="match status" value="1"/>
</dbReference>